<evidence type="ECO:0000313" key="2">
    <source>
        <dbReference type="EMBL" id="GGK70419.1"/>
    </source>
</evidence>
<dbReference type="AlphaFoldDB" id="A0A917QVY4"/>
<protein>
    <submittedName>
        <fullName evidence="2">Uncharacterized protein</fullName>
    </submittedName>
</protein>
<feature type="region of interest" description="Disordered" evidence="1">
    <location>
        <begin position="15"/>
        <end position="89"/>
    </location>
</feature>
<keyword evidence="3" id="KW-1185">Reference proteome</keyword>
<reference evidence="2" key="2">
    <citation type="submission" date="2020-09" db="EMBL/GenBank/DDBJ databases">
        <authorList>
            <person name="Sun Q."/>
            <person name="Ohkuma M."/>
        </authorList>
    </citation>
    <scope>NUCLEOTIDE SEQUENCE</scope>
    <source>
        <strain evidence="2">JCM 13064</strain>
    </source>
</reference>
<organism evidence="2 3">
    <name type="scientific">Sphaerisporangium melleum</name>
    <dbReference type="NCBI Taxonomy" id="321316"/>
    <lineage>
        <taxon>Bacteria</taxon>
        <taxon>Bacillati</taxon>
        <taxon>Actinomycetota</taxon>
        <taxon>Actinomycetes</taxon>
        <taxon>Streptosporangiales</taxon>
        <taxon>Streptosporangiaceae</taxon>
        <taxon>Sphaerisporangium</taxon>
    </lineage>
</organism>
<gene>
    <name evidence="2" type="ORF">GCM10007964_11680</name>
</gene>
<reference evidence="2" key="1">
    <citation type="journal article" date="2014" name="Int. J. Syst. Evol. Microbiol.">
        <title>Complete genome sequence of Corynebacterium casei LMG S-19264T (=DSM 44701T), isolated from a smear-ripened cheese.</title>
        <authorList>
            <consortium name="US DOE Joint Genome Institute (JGI-PGF)"/>
            <person name="Walter F."/>
            <person name="Albersmeier A."/>
            <person name="Kalinowski J."/>
            <person name="Ruckert C."/>
        </authorList>
    </citation>
    <scope>NUCLEOTIDE SEQUENCE</scope>
    <source>
        <strain evidence="2">JCM 13064</strain>
    </source>
</reference>
<comment type="caution">
    <text evidence="2">The sequence shown here is derived from an EMBL/GenBank/DDBJ whole genome shotgun (WGS) entry which is preliminary data.</text>
</comment>
<evidence type="ECO:0000313" key="3">
    <source>
        <dbReference type="Proteomes" id="UP000645217"/>
    </source>
</evidence>
<dbReference type="Proteomes" id="UP000645217">
    <property type="component" value="Unassembled WGS sequence"/>
</dbReference>
<name>A0A917QVY4_9ACTN</name>
<accession>A0A917QVY4</accession>
<dbReference type="EMBL" id="BMNT01000005">
    <property type="protein sequence ID" value="GGK70419.1"/>
    <property type="molecule type" value="Genomic_DNA"/>
</dbReference>
<evidence type="ECO:0000256" key="1">
    <source>
        <dbReference type="SAM" id="MobiDB-lite"/>
    </source>
</evidence>
<proteinExistence type="predicted"/>
<sequence>MIRLFRPIAHITHHPIRRVPPSRPIRPDPAGASVRTRVPERAPTSESRTKMYDMYPWSRPAEEHHREDETPDPVQTALDRRDNGGVPLG</sequence>